<comment type="caution">
    <text evidence="17">The sequence shown here is derived from an EMBL/GenBank/DDBJ whole genome shotgun (WGS) entry which is preliminary data.</text>
</comment>
<organism evidence="17 18">
    <name type="scientific">Stenotrophomonas nematodicola</name>
    <dbReference type="NCBI Taxonomy" id="2656746"/>
    <lineage>
        <taxon>Bacteria</taxon>
        <taxon>Pseudomonadati</taxon>
        <taxon>Pseudomonadota</taxon>
        <taxon>Gammaproteobacteria</taxon>
        <taxon>Lysobacterales</taxon>
        <taxon>Lysobacteraceae</taxon>
        <taxon>Stenotrophomonas</taxon>
    </lineage>
</organism>
<comment type="cofactor">
    <cofactor evidence="1">
        <name>Mg(2+)</name>
        <dbReference type="ChEBI" id="CHEBI:18420"/>
    </cofactor>
</comment>
<evidence type="ECO:0000256" key="2">
    <source>
        <dbReference type="ARBA" id="ARBA00002988"/>
    </source>
</evidence>
<dbReference type="Proteomes" id="UP001605261">
    <property type="component" value="Unassembled WGS sequence"/>
</dbReference>
<comment type="function">
    <text evidence="2">Catalyzes the phosphorylation of pyruvate to phosphoenolpyruvate.</text>
</comment>
<evidence type="ECO:0000256" key="8">
    <source>
        <dbReference type="ARBA" id="ARBA00022723"/>
    </source>
</evidence>
<dbReference type="Gene3D" id="3.30.470.20">
    <property type="entry name" value="ATP-grasp fold, B domain"/>
    <property type="match status" value="1"/>
</dbReference>
<evidence type="ECO:0000256" key="14">
    <source>
        <dbReference type="ARBA" id="ARBA00047700"/>
    </source>
</evidence>
<reference evidence="17 18" key="1">
    <citation type="submission" date="2024-09" db="EMBL/GenBank/DDBJ databases">
        <authorList>
            <consortium name="All-Russian atlas of soil microorganisms"/>
            <consortium name="as a basis for the search for new antimicrobial producers and enzymes with unique properties"/>
            <person name="Sokolova E.A."/>
            <person name="Voronina E.N."/>
        </authorList>
    </citation>
    <scope>NUCLEOTIDE SEQUENCE [LARGE SCALE GENOMIC DNA]</scope>
    <source>
        <strain evidence="17 18">AF-22b-331.1</strain>
    </source>
</reference>
<dbReference type="PANTHER" id="PTHR43030">
    <property type="entry name" value="PHOSPHOENOLPYRUVATE SYNTHASE"/>
    <property type="match status" value="1"/>
</dbReference>
<dbReference type="RefSeq" id="WP_394164049.1">
    <property type="nucleotide sequence ID" value="NZ_JBHGCJ010000011.1"/>
</dbReference>
<evidence type="ECO:0000256" key="3">
    <source>
        <dbReference type="ARBA" id="ARBA00004742"/>
    </source>
</evidence>
<evidence type="ECO:0000256" key="10">
    <source>
        <dbReference type="ARBA" id="ARBA00022777"/>
    </source>
</evidence>
<keyword evidence="12" id="KW-0460">Magnesium</keyword>
<dbReference type="EC" id="2.7.9.2" evidence="5"/>
<keyword evidence="9" id="KW-0547">Nucleotide-binding</keyword>
<evidence type="ECO:0000259" key="16">
    <source>
        <dbReference type="Pfam" id="PF01326"/>
    </source>
</evidence>
<evidence type="ECO:0000313" key="17">
    <source>
        <dbReference type="EMBL" id="MFG6110462.1"/>
    </source>
</evidence>
<dbReference type="SUPFAM" id="SSF56059">
    <property type="entry name" value="Glutathione synthetase ATP-binding domain-like"/>
    <property type="match status" value="1"/>
</dbReference>
<gene>
    <name evidence="17" type="ORF">ACEU0G_000337</name>
</gene>
<accession>A0ABW7CZR8</accession>
<evidence type="ECO:0000256" key="5">
    <source>
        <dbReference type="ARBA" id="ARBA00011996"/>
    </source>
</evidence>
<keyword evidence="11" id="KW-0067">ATP-binding</keyword>
<sequence length="662" mass="72838">MDRSRTHLAGLASPRAWMAMLFLLCCVVPALAQTARKPSPYEHRQGSDAAPAQPNEGPDYLSRLDSRAQFMQLARVYNAGTALEMPHLIFVIDRQDAARIYYINTPRFALHEQFVRRQRLVRSLDKATLNAQYRDPQRRFLFGTLSWQRDLPGYTYEFWEGDVLSAALLRQTDAVVRASFREPIRFKTNSTQHEQVASAVGLAHVSQEALLREQRFLPLNTGRAEGRLRIVRSEAQLRTLSPRDIPVLDEVPIALAPVAGLVTQRPSTLLSHVNLLAKGWGIPNVYIRDAQDALRQYDGRWVALEVTHNDYRVTPLTRPARTPSATAHRPVAANLPRPDLSVVALKPLAALRARDSSHCGVKAANLGTLKAVLPPAARVPDGFCVPFSHYQAMVQRLQVGERLRELQRRPGFGTDPDVRRAALAALRSEIATAVPDPAFVRTLEGQWRGQLQGGAVFVRSSSNSEDLPGFSGAGLYTTVPNVTRAEAVAKAVQTVWASVYNFEAYEARAAAGLRQDAVAMAVLVQRAAPSDSSGVMITRDPFDAGRRHITYISAKRGLGIRVVEGKRQAEQVMYSAWSKAVQVLSRSAEDTQLVASAAGGVREVPITGSRQVLTDALIARLAKVGAATKQALGGVDQDIEWAVVGDEVLILQSRPYVDRSTR</sequence>
<feature type="region of interest" description="Disordered" evidence="15">
    <location>
        <begin position="38"/>
        <end position="58"/>
    </location>
</feature>
<dbReference type="InterPro" id="IPR013815">
    <property type="entry name" value="ATP_grasp_subdomain_1"/>
</dbReference>
<keyword evidence="10" id="KW-0418">Kinase</keyword>
<evidence type="ECO:0000256" key="9">
    <source>
        <dbReference type="ARBA" id="ARBA00022741"/>
    </source>
</evidence>
<comment type="pathway">
    <text evidence="3">Carbohydrate biosynthesis; gluconeogenesis.</text>
</comment>
<proteinExistence type="inferred from homology"/>
<evidence type="ECO:0000256" key="12">
    <source>
        <dbReference type="ARBA" id="ARBA00022842"/>
    </source>
</evidence>
<evidence type="ECO:0000256" key="13">
    <source>
        <dbReference type="ARBA" id="ARBA00033470"/>
    </source>
</evidence>
<evidence type="ECO:0000256" key="6">
    <source>
        <dbReference type="ARBA" id="ARBA00021623"/>
    </source>
</evidence>
<dbReference type="InterPro" id="IPR006319">
    <property type="entry name" value="PEP_synth"/>
</dbReference>
<dbReference type="EMBL" id="JBHGCJ010000011">
    <property type="protein sequence ID" value="MFG6110462.1"/>
    <property type="molecule type" value="Genomic_DNA"/>
</dbReference>
<keyword evidence="7" id="KW-0808">Transferase</keyword>
<dbReference type="Pfam" id="PF01326">
    <property type="entry name" value="PPDK_N"/>
    <property type="match status" value="1"/>
</dbReference>
<evidence type="ECO:0000256" key="11">
    <source>
        <dbReference type="ARBA" id="ARBA00022840"/>
    </source>
</evidence>
<dbReference type="Gene3D" id="3.30.1490.20">
    <property type="entry name" value="ATP-grasp fold, A domain"/>
    <property type="match status" value="1"/>
</dbReference>
<evidence type="ECO:0000313" key="18">
    <source>
        <dbReference type="Proteomes" id="UP001605261"/>
    </source>
</evidence>
<dbReference type="PANTHER" id="PTHR43030:SF1">
    <property type="entry name" value="PHOSPHOENOLPYRUVATE SYNTHASE"/>
    <property type="match status" value="1"/>
</dbReference>
<keyword evidence="8" id="KW-0479">Metal-binding</keyword>
<protein>
    <recommendedName>
        <fullName evidence="6">Phosphoenolpyruvate synthase</fullName>
        <ecNumber evidence="5">2.7.9.2</ecNumber>
    </recommendedName>
    <alternativeName>
        <fullName evidence="13">Pyruvate, water dikinase</fullName>
    </alternativeName>
</protein>
<evidence type="ECO:0000256" key="4">
    <source>
        <dbReference type="ARBA" id="ARBA00007837"/>
    </source>
</evidence>
<keyword evidence="18" id="KW-1185">Reference proteome</keyword>
<comment type="catalytic activity">
    <reaction evidence="14">
        <text>pyruvate + ATP + H2O = phosphoenolpyruvate + AMP + phosphate + 2 H(+)</text>
        <dbReference type="Rhea" id="RHEA:11364"/>
        <dbReference type="ChEBI" id="CHEBI:15361"/>
        <dbReference type="ChEBI" id="CHEBI:15377"/>
        <dbReference type="ChEBI" id="CHEBI:15378"/>
        <dbReference type="ChEBI" id="CHEBI:30616"/>
        <dbReference type="ChEBI" id="CHEBI:43474"/>
        <dbReference type="ChEBI" id="CHEBI:58702"/>
        <dbReference type="ChEBI" id="CHEBI:456215"/>
        <dbReference type="EC" id="2.7.9.2"/>
    </reaction>
</comment>
<name>A0ABW7CZR8_9GAMM</name>
<dbReference type="InterPro" id="IPR002192">
    <property type="entry name" value="PPDK_AMP/ATP-bd"/>
</dbReference>
<evidence type="ECO:0000256" key="15">
    <source>
        <dbReference type="SAM" id="MobiDB-lite"/>
    </source>
</evidence>
<comment type="similarity">
    <text evidence="4">Belongs to the PEP-utilizing enzyme family.</text>
</comment>
<evidence type="ECO:0000256" key="1">
    <source>
        <dbReference type="ARBA" id="ARBA00001946"/>
    </source>
</evidence>
<feature type="domain" description="Pyruvate phosphate dikinase AMP/ATP-binding" evidence="16">
    <location>
        <begin position="359"/>
        <end position="656"/>
    </location>
</feature>
<evidence type="ECO:0000256" key="7">
    <source>
        <dbReference type="ARBA" id="ARBA00022679"/>
    </source>
</evidence>